<dbReference type="SMART" id="SM00642">
    <property type="entry name" value="Aamy"/>
    <property type="match status" value="1"/>
</dbReference>
<dbReference type="InterPro" id="IPR006047">
    <property type="entry name" value="GH13_cat_dom"/>
</dbReference>
<dbReference type="PANTHER" id="PTHR10357:SF179">
    <property type="entry name" value="NEUTRAL AND BASIC AMINO ACID TRANSPORT PROTEIN RBAT"/>
    <property type="match status" value="1"/>
</dbReference>
<comment type="caution">
    <text evidence="3">The sequence shown here is derived from an EMBL/GenBank/DDBJ whole genome shotgun (WGS) entry which is preliminary data.</text>
</comment>
<dbReference type="PANTHER" id="PTHR10357">
    <property type="entry name" value="ALPHA-AMYLASE FAMILY MEMBER"/>
    <property type="match status" value="1"/>
</dbReference>
<reference evidence="3 4" key="1">
    <citation type="submission" date="2020-08" db="EMBL/GenBank/DDBJ databases">
        <title>Genome public.</title>
        <authorList>
            <person name="Liu C."/>
            <person name="Sun Q."/>
        </authorList>
    </citation>
    <scope>NUCLEOTIDE SEQUENCE [LARGE SCALE GENOMIC DNA]</scope>
    <source>
        <strain evidence="3 4">New-38</strain>
    </source>
</reference>
<dbReference type="SUPFAM" id="SSF51011">
    <property type="entry name" value="Glycosyl hydrolase domain"/>
    <property type="match status" value="1"/>
</dbReference>
<sequence>MIHEQEWYKRLTIYQIYPRSFQDSNGDGIGDLKGILSRLDYLEDLGINAIWLSPVYASPNVDNGYDISDYRQIMPEFGTMKDWDDLLEEAHHRGIAIIMDLVLNHTSDQHRWFQASKQSREGSYSDYYIWRDPGPDGPPNQWRAVFGGSAWEYVPERGQYYLHLFAKEQPDLNWANPKVRAEVYDTIRWWTQKGVDGFRVDAISYLDKGLENLKPEDDRYGTSACANLPGTHRYIQEMIHETCKSKHLMTVGEVTCYTPDDLWNYTARQRGEFDMAIPFVTPFHELTHWSPEQMKEELAASYKVLKEEGWWARFLSNHDKPRQVSLYGNDGEYWEESAKLLAALLHTLPGTPFIYQGEEIGMTNIMLPDIKAYDDIDTRNFYENCLLDGMSKTEALKLSQAVSRDNARSPMQWDGTEYAGFTSGTPWLRLNPNYPKINVSEQKNRPDSILSFYRQVIRLRRENEALIFGDYAPFLVEETDLIAYRRQWNGSIWGAVHNFSTQTRQVNALELQGKIRLSNYGRMGELHGSLELRPYESLIWCEREE</sequence>
<evidence type="ECO:0000259" key="2">
    <source>
        <dbReference type="SMART" id="SM00642"/>
    </source>
</evidence>
<dbReference type="RefSeq" id="WP_186964170.1">
    <property type="nucleotide sequence ID" value="NZ_JACOPR010000009.1"/>
</dbReference>
<name>A0ABR7HW77_9FIRM</name>
<dbReference type="InterPro" id="IPR017853">
    <property type="entry name" value="GH"/>
</dbReference>
<gene>
    <name evidence="3" type="ORF">H8S34_12710</name>
</gene>
<evidence type="ECO:0000313" key="4">
    <source>
        <dbReference type="Proteomes" id="UP000660021"/>
    </source>
</evidence>
<feature type="domain" description="Glycosyl hydrolase family 13 catalytic" evidence="2">
    <location>
        <begin position="15"/>
        <end position="408"/>
    </location>
</feature>
<dbReference type="Gene3D" id="2.60.40.1180">
    <property type="entry name" value="Golgi alpha-mannosidase II"/>
    <property type="match status" value="1"/>
</dbReference>
<evidence type="ECO:0000256" key="1">
    <source>
        <dbReference type="ARBA" id="ARBA00008061"/>
    </source>
</evidence>
<dbReference type="Gene3D" id="3.20.20.80">
    <property type="entry name" value="Glycosidases"/>
    <property type="match status" value="1"/>
</dbReference>
<protein>
    <submittedName>
        <fullName evidence="3">Alpha-glucosidase</fullName>
    </submittedName>
</protein>
<dbReference type="SUPFAM" id="SSF51445">
    <property type="entry name" value="(Trans)glycosidases"/>
    <property type="match status" value="1"/>
</dbReference>
<proteinExistence type="inferred from homology"/>
<dbReference type="NCBIfam" id="NF008183">
    <property type="entry name" value="PRK10933.1"/>
    <property type="match status" value="1"/>
</dbReference>
<evidence type="ECO:0000313" key="3">
    <source>
        <dbReference type="EMBL" id="MBC5731681.1"/>
    </source>
</evidence>
<keyword evidence="4" id="KW-1185">Reference proteome</keyword>
<dbReference type="Proteomes" id="UP000660021">
    <property type="component" value="Unassembled WGS sequence"/>
</dbReference>
<dbReference type="EMBL" id="JACOPR010000009">
    <property type="protein sequence ID" value="MBC5731681.1"/>
    <property type="molecule type" value="Genomic_DNA"/>
</dbReference>
<comment type="similarity">
    <text evidence="1">Belongs to the glycosyl hydrolase 13 family.</text>
</comment>
<dbReference type="InterPro" id="IPR013780">
    <property type="entry name" value="Glyco_hydro_b"/>
</dbReference>
<dbReference type="InterPro" id="IPR045857">
    <property type="entry name" value="O16G_dom_2"/>
</dbReference>
<dbReference type="Pfam" id="PF00128">
    <property type="entry name" value="Alpha-amylase"/>
    <property type="match status" value="1"/>
</dbReference>
<dbReference type="CDD" id="cd11333">
    <property type="entry name" value="AmyAc_SI_OligoGlu_DGase"/>
    <property type="match status" value="1"/>
</dbReference>
<accession>A0ABR7HW77</accession>
<organism evidence="3 4">
    <name type="scientific">Pseudoflavonifractor hominis</name>
    <dbReference type="NCBI Taxonomy" id="2763059"/>
    <lineage>
        <taxon>Bacteria</taxon>
        <taxon>Bacillati</taxon>
        <taxon>Bacillota</taxon>
        <taxon>Clostridia</taxon>
        <taxon>Eubacteriales</taxon>
        <taxon>Oscillospiraceae</taxon>
        <taxon>Pseudoflavonifractor</taxon>
    </lineage>
</organism>
<dbReference type="Gene3D" id="3.90.400.10">
    <property type="entry name" value="Oligo-1,6-glucosidase, Domain 2"/>
    <property type="match status" value="1"/>
</dbReference>